<evidence type="ECO:0000313" key="3">
    <source>
        <dbReference type="EMBL" id="RWS23084.1"/>
    </source>
</evidence>
<reference evidence="3 4" key="1">
    <citation type="journal article" date="2018" name="Gigascience">
        <title>Genomes of trombidid mites reveal novel predicted allergens and laterally-transferred genes associated with secondary metabolism.</title>
        <authorList>
            <person name="Dong X."/>
            <person name="Chaisiri K."/>
            <person name="Xia D."/>
            <person name="Armstrong S.D."/>
            <person name="Fang Y."/>
            <person name="Donnelly M.J."/>
            <person name="Kadowaki T."/>
            <person name="McGarry J.W."/>
            <person name="Darby A.C."/>
            <person name="Makepeace B.L."/>
        </authorList>
    </citation>
    <scope>NUCLEOTIDE SEQUENCE [LARGE SCALE GENOMIC DNA]</scope>
    <source>
        <strain evidence="3">UoL-UT</strain>
    </source>
</reference>
<dbReference type="GO" id="GO:0006644">
    <property type="term" value="P:phospholipid metabolic process"/>
    <property type="evidence" value="ECO:0007669"/>
    <property type="project" value="InterPro"/>
</dbReference>
<dbReference type="OrthoDB" id="7699703at2759"/>
<evidence type="ECO:0000256" key="1">
    <source>
        <dbReference type="SAM" id="Coils"/>
    </source>
</evidence>
<keyword evidence="4" id="KW-1185">Reference proteome</keyword>
<organism evidence="3 4">
    <name type="scientific">Leptotrombidium deliense</name>
    <dbReference type="NCBI Taxonomy" id="299467"/>
    <lineage>
        <taxon>Eukaryota</taxon>
        <taxon>Metazoa</taxon>
        <taxon>Ecdysozoa</taxon>
        <taxon>Arthropoda</taxon>
        <taxon>Chelicerata</taxon>
        <taxon>Arachnida</taxon>
        <taxon>Acari</taxon>
        <taxon>Acariformes</taxon>
        <taxon>Trombidiformes</taxon>
        <taxon>Prostigmata</taxon>
        <taxon>Anystina</taxon>
        <taxon>Parasitengona</taxon>
        <taxon>Trombiculoidea</taxon>
        <taxon>Trombiculidae</taxon>
        <taxon>Leptotrombidium</taxon>
    </lineage>
</organism>
<proteinExistence type="predicted"/>
<feature type="domain" description="Phospholipase A2-like" evidence="2">
    <location>
        <begin position="277"/>
        <end position="322"/>
    </location>
</feature>
<dbReference type="GO" id="GO:0005198">
    <property type="term" value="F:structural molecule activity"/>
    <property type="evidence" value="ECO:0007669"/>
    <property type="project" value="InterPro"/>
</dbReference>
<dbReference type="InterPro" id="IPR036444">
    <property type="entry name" value="PLipase_A2_dom_sf"/>
</dbReference>
<dbReference type="Proteomes" id="UP000288716">
    <property type="component" value="Unassembled WGS sequence"/>
</dbReference>
<dbReference type="AlphaFoldDB" id="A0A443S6G4"/>
<dbReference type="GO" id="GO:0004623">
    <property type="term" value="F:phospholipase A2 activity"/>
    <property type="evidence" value="ECO:0007669"/>
    <property type="project" value="InterPro"/>
</dbReference>
<dbReference type="InterPro" id="IPR013607">
    <property type="entry name" value="Phospholipase_A2-like"/>
</dbReference>
<dbReference type="EMBL" id="NCKV01007167">
    <property type="protein sequence ID" value="RWS23084.1"/>
    <property type="molecule type" value="Genomic_DNA"/>
</dbReference>
<dbReference type="VEuPathDB" id="VectorBase:LDEU008955"/>
<name>A0A443S6G4_9ACAR</name>
<comment type="caution">
    <text evidence="3">The sequence shown here is derived from an EMBL/GenBank/DDBJ whole genome shotgun (WGS) entry which is preliminary data.</text>
</comment>
<dbReference type="Gene3D" id="1.20.90.10">
    <property type="entry name" value="Phospholipase A2 domain"/>
    <property type="match status" value="1"/>
</dbReference>
<dbReference type="Pfam" id="PF08398">
    <property type="entry name" value="Phospholip_A2_4"/>
    <property type="match status" value="1"/>
</dbReference>
<dbReference type="GO" id="GO:0050482">
    <property type="term" value="P:arachidonate secretion"/>
    <property type="evidence" value="ECO:0007669"/>
    <property type="project" value="InterPro"/>
</dbReference>
<feature type="coiled-coil region" evidence="1">
    <location>
        <begin position="137"/>
        <end position="189"/>
    </location>
</feature>
<protein>
    <recommendedName>
        <fullName evidence="2">Phospholipase A2-like domain-containing protein</fullName>
    </recommendedName>
</protein>
<gene>
    <name evidence="3" type="ORF">B4U80_08866</name>
</gene>
<accession>A0A443S6G4</accession>
<keyword evidence="1" id="KW-0175">Coiled coil</keyword>
<sequence>MTNYYGILYFKNKNNKVKSEKGDPGIGFKLTDDGNYDIENKRLVNVDNPLKENDVVNKKFHSNELEKAINQRKVDCEKLINSLKHEISSISENIINFDKNNKNLINSLNGEMSELKTKQEILAKDFEEIANKQHSDYSTFNNQIKKIENNINDLKNILDSKNLIHNNFKQLMNDQLSSLTTRINGLEKNFLNNNFFFSFKDNISLSSSSLPKDHKILKVFHGEKIVDSKIFYNKENNSDYTIFQHNLLLFGEQNQTLTFSLKTLESDKDEIIYRTDLDYNLKNNIKPVNRVDEACKQHDIRYSSNIPRREADQILLDDINDINNPTFKEFYAIIIIKIVFFFKLKFCNYL</sequence>
<evidence type="ECO:0000313" key="4">
    <source>
        <dbReference type="Proteomes" id="UP000288716"/>
    </source>
</evidence>
<evidence type="ECO:0000259" key="2">
    <source>
        <dbReference type="Pfam" id="PF08398"/>
    </source>
</evidence>